<proteinExistence type="inferred from homology"/>
<dbReference type="STRING" id="54121.SAMN04515653_102131"/>
<feature type="domain" description="Peptidase M20 dimerisation" evidence="4">
    <location>
        <begin position="196"/>
        <end position="291"/>
    </location>
</feature>
<dbReference type="Proteomes" id="UP000247389">
    <property type="component" value="Unassembled WGS sequence"/>
</dbReference>
<comment type="similarity">
    <text evidence="1">Belongs to the peptidase M20 family.</text>
</comment>
<gene>
    <name evidence="7" type="ORF">BY453_102120</name>
    <name evidence="5" type="ORF">C8C78_11442</name>
    <name evidence="6" type="ORF">SAMN04488597_12315</name>
</gene>
<feature type="binding site" evidence="3">
    <location>
        <position position="110"/>
    </location>
    <ligand>
        <name>Mn(2+)</name>
        <dbReference type="ChEBI" id="CHEBI:29035"/>
        <label>2</label>
    </ligand>
</feature>
<keyword evidence="2 6" id="KW-0378">Hydrolase</keyword>
<name>A0A1G6RF78_9FIRM</name>
<dbReference type="EMBL" id="FMYT01000023">
    <property type="protein sequence ID" value="SDD03299.1"/>
    <property type="molecule type" value="Genomic_DNA"/>
</dbReference>
<feature type="binding site" evidence="3">
    <location>
        <position position="172"/>
    </location>
    <ligand>
        <name>Mn(2+)</name>
        <dbReference type="ChEBI" id="CHEBI:29035"/>
        <label>2</label>
    </ligand>
</feature>
<dbReference type="Gene3D" id="3.40.630.10">
    <property type="entry name" value="Zn peptidases"/>
    <property type="match status" value="1"/>
</dbReference>
<dbReference type="SUPFAM" id="SSF53187">
    <property type="entry name" value="Zn-dependent exopeptidases"/>
    <property type="match status" value="1"/>
</dbReference>
<dbReference type="InterPro" id="IPR017439">
    <property type="entry name" value="Amidohydrolase"/>
</dbReference>
<dbReference type="EMBL" id="SOAA01000002">
    <property type="protein sequence ID" value="TDS34683.1"/>
    <property type="molecule type" value="Genomic_DNA"/>
</dbReference>
<dbReference type="EMBL" id="QICM01000014">
    <property type="protein sequence ID" value="PXV65383.1"/>
    <property type="molecule type" value="Genomic_DNA"/>
</dbReference>
<reference evidence="5 8" key="2">
    <citation type="submission" date="2018-04" db="EMBL/GenBank/DDBJ databases">
        <title>Subsurface microbial communities from deep shales in Ohio and West Virginia, USA.</title>
        <authorList>
            <person name="Wrighton K."/>
        </authorList>
    </citation>
    <scope>NUCLEOTIDE SEQUENCE [LARGE SCALE GENOMIC DNA]</scope>
    <source>
        <strain evidence="5 8">MSL28</strain>
    </source>
</reference>
<dbReference type="GO" id="GO:0046872">
    <property type="term" value="F:metal ion binding"/>
    <property type="evidence" value="ECO:0007669"/>
    <property type="project" value="UniProtKB-KW"/>
</dbReference>
<evidence type="ECO:0000313" key="9">
    <source>
        <dbReference type="Proteomes" id="UP000295758"/>
    </source>
</evidence>
<evidence type="ECO:0000256" key="3">
    <source>
        <dbReference type="PIRSR" id="PIRSR005962-1"/>
    </source>
</evidence>
<dbReference type="GO" id="GO:0016787">
    <property type="term" value="F:hydrolase activity"/>
    <property type="evidence" value="ECO:0007669"/>
    <property type="project" value="UniProtKB-KW"/>
</dbReference>
<keyword evidence="3" id="KW-0479">Metal-binding</keyword>
<dbReference type="PANTHER" id="PTHR11014:SF63">
    <property type="entry name" value="METALLOPEPTIDASE, PUTATIVE (AFU_ORTHOLOGUE AFUA_6G09600)-RELATED"/>
    <property type="match status" value="1"/>
</dbReference>
<accession>A0A1G6RF78</accession>
<sequence>MNELDISQKILNKAAEIEPKIIKIRHQIHQNPELSFQEKETAALAAAEMHKLGFKVRKNIFGTGVTATFKNSNAENSKTLLIRADMDALPVLEKNDLEYISKNEGVMHACGHDGHTAILIGTAVVLKELAQEFEGNLKFLFQPGEETSGGAAGMIKEGVLENPQVDAALGLHLWGSTAEGVVEYKSGPFMASPDHFDLKIIGKGGHAARPHNTIDPIPIGAEIISTLQKIVSRRVDPLESAVISVCNFDSGSTHNVIPDTAVLKATVRSLKPEIRKQLAANIEKVIKNICDIYDADYEFDYVFGYPPVINNSEMTKLLSESAAKVLGKDRVREREKAEMGGEDFSFFGEQVPSVFYFLGIAPEGEIINHHQADFKFNDSVLKDGVAVMAQTALDFFANYHKQSQ</sequence>
<evidence type="ECO:0000256" key="2">
    <source>
        <dbReference type="ARBA" id="ARBA00022801"/>
    </source>
</evidence>
<dbReference type="InterPro" id="IPR011650">
    <property type="entry name" value="Peptidase_M20_dimer"/>
</dbReference>
<reference evidence="7 9" key="3">
    <citation type="submission" date="2019-03" db="EMBL/GenBank/DDBJ databases">
        <title>Deep subsurface shale carbon reservoir microbial communities from Ohio and West Virginia, USA.</title>
        <authorList>
            <person name="Wrighton K."/>
        </authorList>
    </citation>
    <scope>NUCLEOTIDE SEQUENCE [LARGE SCALE GENOMIC DNA]</scope>
    <source>
        <strain evidence="7 9">UTICA-S4D12</strain>
    </source>
</reference>
<keyword evidence="3" id="KW-0464">Manganese</keyword>
<dbReference type="RefSeq" id="WP_073156643.1">
    <property type="nucleotide sequence ID" value="NZ_FMYT01000023.1"/>
</dbReference>
<dbReference type="Proteomes" id="UP000324896">
    <property type="component" value="Unassembled WGS sequence"/>
</dbReference>
<evidence type="ECO:0000259" key="4">
    <source>
        <dbReference type="Pfam" id="PF07687"/>
    </source>
</evidence>
<evidence type="ECO:0000313" key="5">
    <source>
        <dbReference type="EMBL" id="PXV65383.1"/>
    </source>
</evidence>
<dbReference type="FunFam" id="3.30.70.360:FF:000014">
    <property type="entry name" value="N-acyl-L-amino acid amidohydrolase"/>
    <property type="match status" value="1"/>
</dbReference>
<dbReference type="Pfam" id="PF07687">
    <property type="entry name" value="M20_dimer"/>
    <property type="match status" value="1"/>
</dbReference>
<feature type="binding site" evidence="3">
    <location>
        <position position="370"/>
    </location>
    <ligand>
        <name>Mn(2+)</name>
        <dbReference type="ChEBI" id="CHEBI:29035"/>
        <label>2</label>
    </ligand>
</feature>
<evidence type="ECO:0000313" key="10">
    <source>
        <dbReference type="Proteomes" id="UP000324896"/>
    </source>
</evidence>
<evidence type="ECO:0000313" key="6">
    <source>
        <dbReference type="EMBL" id="SDD03299.1"/>
    </source>
</evidence>
<feature type="binding site" evidence="3">
    <location>
        <position position="112"/>
    </location>
    <ligand>
        <name>Mn(2+)</name>
        <dbReference type="ChEBI" id="CHEBI:29035"/>
        <label>2</label>
    </ligand>
</feature>
<dbReference type="SUPFAM" id="SSF55031">
    <property type="entry name" value="Bacterial exopeptidase dimerisation domain"/>
    <property type="match status" value="1"/>
</dbReference>
<dbReference type="AlphaFoldDB" id="A0A1G6RF78"/>
<dbReference type="PIRSF" id="PIRSF005962">
    <property type="entry name" value="Pept_M20D_amidohydro"/>
    <property type="match status" value="1"/>
</dbReference>
<dbReference type="Gene3D" id="3.30.70.360">
    <property type="match status" value="1"/>
</dbReference>
<dbReference type="InterPro" id="IPR002933">
    <property type="entry name" value="Peptidase_M20"/>
</dbReference>
<dbReference type="InterPro" id="IPR036264">
    <property type="entry name" value="Bact_exopeptidase_dim_dom"/>
</dbReference>
<organism evidence="6 10">
    <name type="scientific">Halanaerobium congolense</name>
    <dbReference type="NCBI Taxonomy" id="54121"/>
    <lineage>
        <taxon>Bacteria</taxon>
        <taxon>Bacillati</taxon>
        <taxon>Bacillota</taxon>
        <taxon>Clostridia</taxon>
        <taxon>Halanaerobiales</taxon>
        <taxon>Halanaerobiaceae</taxon>
        <taxon>Halanaerobium</taxon>
    </lineage>
</organism>
<evidence type="ECO:0000313" key="8">
    <source>
        <dbReference type="Proteomes" id="UP000247389"/>
    </source>
</evidence>
<dbReference type="OrthoDB" id="9776731at2"/>
<evidence type="ECO:0000313" key="7">
    <source>
        <dbReference type="EMBL" id="TDS34683.1"/>
    </source>
</evidence>
<protein>
    <submittedName>
        <fullName evidence="6">Amidohydrolase</fullName>
    </submittedName>
</protein>
<dbReference type="NCBIfam" id="TIGR01891">
    <property type="entry name" value="amidohydrolases"/>
    <property type="match status" value="1"/>
</dbReference>
<feature type="binding site" evidence="3">
    <location>
        <position position="146"/>
    </location>
    <ligand>
        <name>Mn(2+)</name>
        <dbReference type="ChEBI" id="CHEBI:29035"/>
        <label>2</label>
    </ligand>
</feature>
<comment type="cofactor">
    <cofactor evidence="3">
        <name>Mn(2+)</name>
        <dbReference type="ChEBI" id="CHEBI:29035"/>
    </cofactor>
    <text evidence="3">The Mn(2+) ion enhances activity.</text>
</comment>
<dbReference type="Pfam" id="PF01546">
    <property type="entry name" value="Peptidase_M20"/>
    <property type="match status" value="1"/>
</dbReference>
<evidence type="ECO:0000256" key="1">
    <source>
        <dbReference type="ARBA" id="ARBA00006153"/>
    </source>
</evidence>
<dbReference type="PANTHER" id="PTHR11014">
    <property type="entry name" value="PEPTIDASE M20 FAMILY MEMBER"/>
    <property type="match status" value="1"/>
</dbReference>
<reference evidence="6 10" key="1">
    <citation type="submission" date="2016-10" db="EMBL/GenBank/DDBJ databases">
        <authorList>
            <person name="Varghese N."/>
            <person name="Submissions S."/>
        </authorList>
    </citation>
    <scope>NUCLEOTIDE SEQUENCE [LARGE SCALE GENOMIC DNA]</scope>
    <source>
        <strain evidence="6 10">WG10</strain>
    </source>
</reference>
<dbReference type="Proteomes" id="UP000295758">
    <property type="component" value="Unassembled WGS sequence"/>
</dbReference>